<organism evidence="2 3">
    <name type="scientific">Trypanosoma cruzi</name>
    <dbReference type="NCBI Taxonomy" id="5693"/>
    <lineage>
        <taxon>Eukaryota</taxon>
        <taxon>Discoba</taxon>
        <taxon>Euglenozoa</taxon>
        <taxon>Kinetoplastea</taxon>
        <taxon>Metakinetoplastina</taxon>
        <taxon>Trypanosomatida</taxon>
        <taxon>Trypanosomatidae</taxon>
        <taxon>Trypanosoma</taxon>
        <taxon>Schizotrypanum</taxon>
    </lineage>
</organism>
<dbReference type="AlphaFoldDB" id="A0A2V2WZK7"/>
<reference evidence="2 3" key="1">
    <citation type="journal article" date="2018" name="Microb. Genom.">
        <title>Expanding an expanded genome: long-read sequencing of Trypanosoma cruzi.</title>
        <authorList>
            <person name="Berna L."/>
            <person name="Rodriguez M."/>
            <person name="Chiribao M.L."/>
            <person name="Parodi-Talice A."/>
            <person name="Pita S."/>
            <person name="Rijo G."/>
            <person name="Alvarez-Valin F."/>
            <person name="Robello C."/>
        </authorList>
    </citation>
    <scope>NUCLEOTIDE SEQUENCE [LARGE SCALE GENOMIC DNA]</scope>
    <source>
        <strain evidence="2 3">TCC</strain>
    </source>
</reference>
<dbReference type="VEuPathDB" id="TriTrypDB:TcBrA4_0016640"/>
<dbReference type="VEuPathDB" id="TriTrypDB:TcG_04820"/>
<feature type="region of interest" description="Disordered" evidence="1">
    <location>
        <begin position="62"/>
        <end position="110"/>
    </location>
</feature>
<dbReference type="VEuPathDB" id="TriTrypDB:TCDM_14019"/>
<dbReference type="VEuPathDB" id="TriTrypDB:C3747_40g159"/>
<dbReference type="EMBL" id="PRFC01000040">
    <property type="protein sequence ID" value="PWV13976.1"/>
    <property type="molecule type" value="Genomic_DNA"/>
</dbReference>
<dbReference type="VEuPathDB" id="TriTrypDB:TcYC6_0125770"/>
<sequence length="166" mass="17892">MPRKETKKRKRAPSSAKESVSSTDEQGKRGGAFSKFKEFDVSELLQKPQEVPEIQPVVEEQPCSPCDEVVADPPPLTATDTVEATSEEPAAPIPQLIPPEPLKDLPPDEEFVPLPTIQVVPMMNRALEAQSGLLKEPAPPASIQRVTQPGALPPAMPTALMELLSG</sequence>
<proteinExistence type="predicted"/>
<evidence type="ECO:0000313" key="2">
    <source>
        <dbReference type="EMBL" id="PWV13976.1"/>
    </source>
</evidence>
<dbReference type="OrthoDB" id="268006at2759"/>
<feature type="compositionally biased region" description="Pro residues" evidence="1">
    <location>
        <begin position="91"/>
        <end position="100"/>
    </location>
</feature>
<dbReference type="VEuPathDB" id="TriTrypDB:BCY84_10830"/>
<evidence type="ECO:0000313" key="3">
    <source>
        <dbReference type="Proteomes" id="UP000246078"/>
    </source>
</evidence>
<gene>
    <name evidence="2" type="ORF">C3747_40g159</name>
</gene>
<name>A0A2V2WZK7_TRYCR</name>
<dbReference type="VEuPathDB" id="TriTrypDB:TcCL_ESM02197"/>
<feature type="compositionally biased region" description="Basic residues" evidence="1">
    <location>
        <begin position="1"/>
        <end position="12"/>
    </location>
</feature>
<dbReference type="VEuPathDB" id="TriTrypDB:TcCLB.506167.30"/>
<dbReference type="VEuPathDB" id="TriTrypDB:TcCLB.506327.20"/>
<dbReference type="Proteomes" id="UP000246078">
    <property type="component" value="Unassembled WGS sequence"/>
</dbReference>
<dbReference type="VEuPathDB" id="TriTrypDB:C4B63_48g136"/>
<comment type="caution">
    <text evidence="2">The sequence shown here is derived from an EMBL/GenBank/DDBJ whole genome shotgun (WGS) entry which is preliminary data.</text>
</comment>
<accession>A0A2V2WZK7</accession>
<evidence type="ECO:0000256" key="1">
    <source>
        <dbReference type="SAM" id="MobiDB-lite"/>
    </source>
</evidence>
<protein>
    <submittedName>
        <fullName evidence="2">Uncharacterized protein</fullName>
    </submittedName>
</protein>
<feature type="region of interest" description="Disordered" evidence="1">
    <location>
        <begin position="1"/>
        <end position="34"/>
    </location>
</feature>